<dbReference type="GO" id="GO:0007091">
    <property type="term" value="P:metaphase/anaphase transition of mitotic cell cycle"/>
    <property type="evidence" value="ECO:0007669"/>
    <property type="project" value="TreeGrafter"/>
</dbReference>
<feature type="region of interest" description="Disordered" evidence="5">
    <location>
        <begin position="1"/>
        <end position="34"/>
    </location>
</feature>
<protein>
    <recommendedName>
        <fullName evidence="6">Anaphase-promoting complex subunit 1 middle domain-containing protein</fullName>
    </recommendedName>
</protein>
<dbReference type="FunFam" id="1.25.10.10:FF:000302">
    <property type="entry name" value="Anaphase-promoting complex subunit 1"/>
    <property type="match status" value="1"/>
</dbReference>
<name>A0A1B0CZC3_PHLPP</name>
<evidence type="ECO:0000259" key="6">
    <source>
        <dbReference type="Pfam" id="PF20518"/>
    </source>
</evidence>
<feature type="region of interest" description="Disordered" evidence="5">
    <location>
        <begin position="352"/>
        <end position="374"/>
    </location>
</feature>
<evidence type="ECO:0000256" key="4">
    <source>
        <dbReference type="ARBA" id="ARBA00023306"/>
    </source>
</evidence>
<dbReference type="GO" id="GO:0060090">
    <property type="term" value="F:molecular adaptor activity"/>
    <property type="evidence" value="ECO:0007669"/>
    <property type="project" value="TreeGrafter"/>
</dbReference>
<dbReference type="VEuPathDB" id="VectorBase:PPAPM1_010972"/>
<feature type="domain" description="Anaphase-promoting complex subunit 1 middle" evidence="6">
    <location>
        <begin position="674"/>
        <end position="863"/>
    </location>
</feature>
<dbReference type="EMBL" id="AJVK01009521">
    <property type="status" value="NOT_ANNOTATED_CDS"/>
    <property type="molecule type" value="Genomic_DNA"/>
</dbReference>
<sequence>MITASEPLEFIPRGRQAVETHPGPSMQHQDSNVPPGDNLLLYRLQNFSISSDETTAEFWHLEEVFEEPQRDEEDEFGESGSISNLNFLHTYQANSEDELYVKGNTAVWSQGLQGDDDHVAPRVCFTCDTPIKFAFFCTPSFMESDNSADSEGEEGKDVKRRGICLIDSTSLRVYRDDGEDFLCALEFQVSNVWNTEHGILLEKEASSMILQPDTVLPMPRVFSLTHPLDEMSPVLIKSFTGCISYLTEVDYKLISTDQTNNIVLMFDNKIGKHFVCSLRKATIEETNTVAGNTFDSTANTTSFPGTPYHTGHQASLYKSAALYTTKMHQSHLQPNLNTTFWSFTNRMSGSPASWASSNQTAHPRSSQSPLARLQSSLGQSSPSVSLRKLGQAQPSKPIVPEFCLVYLWSEPSNAKTEFIECASKGFLHTDLVGQLFLCYLLPRNAKLILVPIVRTKESEFHFFGKTTAIKAKDATVLNRMNMITVLAPCGTIMLYSGPVNVGKVHVGGVLSSFALMDRLGSLNFPRRSSLLPTAPPESQIEDELNMFSPVHPLSSASTSKNTAGNTCIGLRDPTGNRLNLMYSGGKLFRITLPLICENSLVARCLLTLRQVLNSDMAIQVMVKWYGIKNAPGTTNMTPNKEWTMFKNLLLEMLGRSSNSPDASSSSQSNVSSEEPKKRRRNDNSNGSDSDWEYLMQMRRDSTFMARGSGGENVEAIPMKNDTSTLLFAHLPLILFSLHLLYEDLKLSMSTQQYLQPMAEFLYQLAMDLNLDQYCLHYYLDFPHLAQKISTSYLTETDLTSLQNLNLILSTAIPRVYKHVYDIVKLDRDSQLEILEAFPYVAKVNSLSRKIIKAIVYFHFGEEASKKCVREYVPVTGKVVADEDGVSLKNIGINREVISQLPPAINFVIIQFLERYKSNPPLGCDSDTYRLLLRPDLVSHASCGEESKKFVDTRKYANEHSLTPRVTQNPTLNGKTEGRAEEDGMEDIDSKLFCLRFPDDLRIHEVRRLLNSANPVTIDIVQGPNVTDHDFIEEKEKQLFALCTRTMALPLGRGMFTLRTTNPTSTESLPIPKLCLTGKEVLKGATIELQQIEVPPNMNCWPLFHNGVAAGLRITPQAKDIDSTWIVYNKPKGSSDVSIEHAGLLMALGLNGHLKSLSFMSIYDYLRKCDEMTSIGLLLGISAAHRKSMDMTITKLLSVHIEALLPPTALELDIQQNTQVATLMGVGLVYEGTAKRHMAEILLQEIGRPPGPEMENCVERESYALTAGLALGLVTLGQGETPTGLRDLELPDTLHYYMIGGNKRPLTGAQREKYKLPSFQIREGDTVNIDVTAPGATLALGLMFLQTGNQAVANWMMPPDTRYLLDFVRPDLLMLRMISRGLIMWDSVEPTKEWLNQQFPAALQFDLKRGPDPEDTSDIDHEAHCQAYCNITTGAAFCMGLRYAGTENPIAYKTLKDLVKLFLSMGGQYVGEYAGKATVESCLTMIVLSLSLIFAGSGNLDILRIIRLLRTRIGATNAHVTYGSHMALHMALGFLFLGAGRYTLSTSQSAIAALVCSLFPKFPTHSNDNRYHLQAFRHLYVLAIEARLFLPRDVDTGKLSLCNLA</sequence>
<feature type="region of interest" description="Disordered" evidence="5">
    <location>
        <begin position="656"/>
        <end position="691"/>
    </location>
</feature>
<dbReference type="InterPro" id="IPR046794">
    <property type="entry name" value="Apc1_MidN"/>
</dbReference>
<feature type="compositionally biased region" description="Polar residues" evidence="5">
    <location>
        <begin position="352"/>
        <end position="369"/>
    </location>
</feature>
<evidence type="ECO:0000313" key="7">
    <source>
        <dbReference type="EnsemblMetazoa" id="PPAI000445-PA"/>
    </source>
</evidence>
<dbReference type="EnsemblMetazoa" id="PPAI000445-RA">
    <property type="protein sequence ID" value="PPAI000445-PA"/>
    <property type="gene ID" value="PPAI000445"/>
</dbReference>
<evidence type="ECO:0000256" key="1">
    <source>
        <dbReference type="ARBA" id="ARBA00010547"/>
    </source>
</evidence>
<dbReference type="Pfam" id="PF20518">
    <property type="entry name" value="Apc1_MidN"/>
    <property type="match status" value="1"/>
</dbReference>
<accession>A0A1B0CZC3</accession>
<dbReference type="InterPro" id="IPR011989">
    <property type="entry name" value="ARM-like"/>
</dbReference>
<dbReference type="GO" id="GO:0031145">
    <property type="term" value="P:anaphase-promoting complex-dependent catabolic process"/>
    <property type="evidence" value="ECO:0007669"/>
    <property type="project" value="TreeGrafter"/>
</dbReference>
<comment type="similarity">
    <text evidence="1">Belongs to the APC1 family.</text>
</comment>
<proteinExistence type="inferred from homology"/>
<keyword evidence="4" id="KW-0131">Cell cycle</keyword>
<keyword evidence="3" id="KW-0498">Mitosis</keyword>
<dbReference type="GO" id="GO:0070979">
    <property type="term" value="P:protein K11-linked ubiquitination"/>
    <property type="evidence" value="ECO:0007669"/>
    <property type="project" value="TreeGrafter"/>
</dbReference>
<keyword evidence="2" id="KW-0132">Cell division</keyword>
<evidence type="ECO:0000256" key="3">
    <source>
        <dbReference type="ARBA" id="ARBA00022776"/>
    </source>
</evidence>
<feature type="compositionally biased region" description="Low complexity" evidence="5">
    <location>
        <begin position="656"/>
        <end position="672"/>
    </location>
</feature>
<dbReference type="GO" id="GO:0005680">
    <property type="term" value="C:anaphase-promoting complex"/>
    <property type="evidence" value="ECO:0007669"/>
    <property type="project" value="InterPro"/>
</dbReference>
<keyword evidence="8" id="KW-1185">Reference proteome</keyword>
<dbReference type="VEuPathDB" id="VectorBase:PPAI000445"/>
<organism evidence="7 8">
    <name type="scientific">Phlebotomus papatasi</name>
    <name type="common">Sandfly</name>
    <dbReference type="NCBI Taxonomy" id="29031"/>
    <lineage>
        <taxon>Eukaryota</taxon>
        <taxon>Metazoa</taxon>
        <taxon>Ecdysozoa</taxon>
        <taxon>Arthropoda</taxon>
        <taxon>Hexapoda</taxon>
        <taxon>Insecta</taxon>
        <taxon>Pterygota</taxon>
        <taxon>Neoptera</taxon>
        <taxon>Endopterygota</taxon>
        <taxon>Diptera</taxon>
        <taxon>Nematocera</taxon>
        <taxon>Psychodoidea</taxon>
        <taxon>Psychodidae</taxon>
        <taxon>Phlebotomus</taxon>
        <taxon>Phlebotomus</taxon>
    </lineage>
</organism>
<dbReference type="GO" id="GO:0051301">
    <property type="term" value="P:cell division"/>
    <property type="evidence" value="ECO:0007669"/>
    <property type="project" value="UniProtKB-KW"/>
</dbReference>
<dbReference type="InterPro" id="IPR024990">
    <property type="entry name" value="Apc1"/>
</dbReference>
<evidence type="ECO:0000313" key="8">
    <source>
        <dbReference type="Proteomes" id="UP000092462"/>
    </source>
</evidence>
<evidence type="ECO:0000256" key="5">
    <source>
        <dbReference type="SAM" id="MobiDB-lite"/>
    </source>
</evidence>
<dbReference type="PANTHER" id="PTHR12827:SF3">
    <property type="entry name" value="ANAPHASE-PROMOTING COMPLEX SUBUNIT 1"/>
    <property type="match status" value="1"/>
</dbReference>
<dbReference type="Gene3D" id="1.25.10.10">
    <property type="entry name" value="Leucine-rich Repeat Variant"/>
    <property type="match status" value="2"/>
</dbReference>
<dbReference type="Proteomes" id="UP000092462">
    <property type="component" value="Unassembled WGS sequence"/>
</dbReference>
<evidence type="ECO:0000256" key="2">
    <source>
        <dbReference type="ARBA" id="ARBA00022618"/>
    </source>
</evidence>
<dbReference type="PANTHER" id="PTHR12827">
    <property type="entry name" value="MEIOTIC CHECKPOINT REGULATOR TSG24 FAMILY MEMBER"/>
    <property type="match status" value="1"/>
</dbReference>
<reference evidence="7" key="1">
    <citation type="submission" date="2022-08" db="UniProtKB">
        <authorList>
            <consortium name="EnsemblMetazoa"/>
        </authorList>
    </citation>
    <scope>IDENTIFICATION</scope>
    <source>
        <strain evidence="7">Israel</strain>
    </source>
</reference>